<dbReference type="Gene3D" id="2.40.160.210">
    <property type="entry name" value="Acyl-CoA thioesterase, double hotdog domain"/>
    <property type="match status" value="1"/>
</dbReference>
<gene>
    <name evidence="3" type="ORF">GCM10023349_12050</name>
</gene>
<dbReference type="PANTHER" id="PTHR38110:SF1">
    <property type="entry name" value="THIOESTERASE DOMAIN-CONTAINING PROTEIN"/>
    <property type="match status" value="1"/>
</dbReference>
<dbReference type="PANTHER" id="PTHR38110">
    <property type="entry name" value="CHROMOSOME 23, WHOLE GENOME SHOTGUN SEQUENCE"/>
    <property type="match status" value="1"/>
</dbReference>
<evidence type="ECO:0000259" key="2">
    <source>
        <dbReference type="Pfam" id="PF20789"/>
    </source>
</evidence>
<dbReference type="Pfam" id="PF20789">
    <property type="entry name" value="4HBT_3C"/>
    <property type="match status" value="1"/>
</dbReference>
<dbReference type="SUPFAM" id="SSF54637">
    <property type="entry name" value="Thioesterase/thiol ester dehydrase-isomerase"/>
    <property type="match status" value="2"/>
</dbReference>
<dbReference type="Proteomes" id="UP001499974">
    <property type="component" value="Unassembled WGS sequence"/>
</dbReference>
<protein>
    <submittedName>
        <fullName evidence="3">Thioesterase family protein</fullName>
    </submittedName>
</protein>
<dbReference type="InterPro" id="IPR052389">
    <property type="entry name" value="Sec_Metab_Biosynth-Assoc"/>
</dbReference>
<name>A0ABP8X0L0_9ACTN</name>
<reference evidence="4" key="1">
    <citation type="journal article" date="2019" name="Int. J. Syst. Evol. Microbiol.">
        <title>The Global Catalogue of Microorganisms (GCM) 10K type strain sequencing project: providing services to taxonomists for standard genome sequencing and annotation.</title>
        <authorList>
            <consortium name="The Broad Institute Genomics Platform"/>
            <consortium name="The Broad Institute Genome Sequencing Center for Infectious Disease"/>
            <person name="Wu L."/>
            <person name="Ma J."/>
        </authorList>
    </citation>
    <scope>NUCLEOTIDE SEQUENCE [LARGE SCALE GENOMIC DNA]</scope>
    <source>
        <strain evidence="4">JCM 18531</strain>
    </source>
</reference>
<dbReference type="InterPro" id="IPR049449">
    <property type="entry name" value="TesB_ACOT8-like_N"/>
</dbReference>
<evidence type="ECO:0000313" key="3">
    <source>
        <dbReference type="EMBL" id="GAA4697793.1"/>
    </source>
</evidence>
<sequence length="284" mass="30208">MAPILPHPGASRLAGVTYEFDAHTAVHDNGDGTYAADLDPGWVVGGGVNGGYLLAVIGTALRASFPAKPDPLAVSAYYLSAGTPGPAEVAVDVRREGGSVGTASVELRQDGVTRIAALATYGDLDRLGDDVRTTAEELDLPPVEECVANTLSPKEILEMAPMMGRFDMRFHPDHVGWAVGQPNGRGEIAAWFRLADGREPDPVSLLMVVDALPPVTFSLGMMGWAPTLELTAHVRAKPAPGWLKVRHATRNLAGGMFEEDCEVWDSAGRLVAQSRQLARQPRPV</sequence>
<feature type="domain" description="Acyl-CoA thioesterase-like N-terminal HotDog" evidence="1">
    <location>
        <begin position="39"/>
        <end position="122"/>
    </location>
</feature>
<organism evidence="3 4">
    <name type="scientific">Nocardioides conyzicola</name>
    <dbReference type="NCBI Taxonomy" id="1651781"/>
    <lineage>
        <taxon>Bacteria</taxon>
        <taxon>Bacillati</taxon>
        <taxon>Actinomycetota</taxon>
        <taxon>Actinomycetes</taxon>
        <taxon>Propionibacteriales</taxon>
        <taxon>Nocardioidaceae</taxon>
        <taxon>Nocardioides</taxon>
    </lineage>
</organism>
<dbReference type="Pfam" id="PF13622">
    <property type="entry name" value="4HBT_3"/>
    <property type="match status" value="1"/>
</dbReference>
<proteinExistence type="predicted"/>
<keyword evidence="4" id="KW-1185">Reference proteome</keyword>
<dbReference type="EMBL" id="BAABKM010000002">
    <property type="protein sequence ID" value="GAA4697793.1"/>
    <property type="molecule type" value="Genomic_DNA"/>
</dbReference>
<dbReference type="InterPro" id="IPR042171">
    <property type="entry name" value="Acyl-CoA_hotdog"/>
</dbReference>
<dbReference type="InterPro" id="IPR049450">
    <property type="entry name" value="ACOT8-like_C"/>
</dbReference>
<evidence type="ECO:0000313" key="4">
    <source>
        <dbReference type="Proteomes" id="UP001499974"/>
    </source>
</evidence>
<accession>A0ABP8X0L0</accession>
<comment type="caution">
    <text evidence="3">The sequence shown here is derived from an EMBL/GenBank/DDBJ whole genome shotgun (WGS) entry which is preliminary data.</text>
</comment>
<evidence type="ECO:0000259" key="1">
    <source>
        <dbReference type="Pfam" id="PF13622"/>
    </source>
</evidence>
<dbReference type="InterPro" id="IPR029069">
    <property type="entry name" value="HotDog_dom_sf"/>
</dbReference>
<feature type="domain" description="Acyl-CoA thioesterase-like C-terminal" evidence="2">
    <location>
        <begin position="157"/>
        <end position="278"/>
    </location>
</feature>